<sequence length="74" mass="8624">MDHDEKMTSQTFTAECQRLIILKQDTAMLETKSVVPSNRSIHAVETVQRQNSTKSYRYHSKIPVPSTKYWYCGE</sequence>
<reference evidence="3" key="1">
    <citation type="submission" date="2016-06" db="UniProtKB">
        <authorList>
            <consortium name="WormBaseParasite"/>
        </authorList>
    </citation>
    <scope>IDENTIFICATION</scope>
</reference>
<gene>
    <name evidence="1" type="ORF">SCUD_LOCUS11955</name>
</gene>
<proteinExistence type="predicted"/>
<accession>A0A183KAC2</accession>
<keyword evidence="2" id="KW-1185">Reference proteome</keyword>
<organism evidence="3">
    <name type="scientific">Schistosoma curassoni</name>
    <dbReference type="NCBI Taxonomy" id="6186"/>
    <lineage>
        <taxon>Eukaryota</taxon>
        <taxon>Metazoa</taxon>
        <taxon>Spiralia</taxon>
        <taxon>Lophotrochozoa</taxon>
        <taxon>Platyhelminthes</taxon>
        <taxon>Trematoda</taxon>
        <taxon>Digenea</taxon>
        <taxon>Strigeidida</taxon>
        <taxon>Schistosomatoidea</taxon>
        <taxon>Schistosomatidae</taxon>
        <taxon>Schistosoma</taxon>
    </lineage>
</organism>
<dbReference type="WBParaSite" id="SCUD_0001195501-mRNA-1">
    <property type="protein sequence ID" value="SCUD_0001195501-mRNA-1"/>
    <property type="gene ID" value="SCUD_0001195501"/>
</dbReference>
<name>A0A183KAC2_9TREM</name>
<evidence type="ECO:0000313" key="2">
    <source>
        <dbReference type="Proteomes" id="UP000279833"/>
    </source>
</evidence>
<evidence type="ECO:0000313" key="3">
    <source>
        <dbReference type="WBParaSite" id="SCUD_0001195501-mRNA-1"/>
    </source>
</evidence>
<dbReference type="Proteomes" id="UP000279833">
    <property type="component" value="Unassembled WGS sequence"/>
</dbReference>
<evidence type="ECO:0000313" key="1">
    <source>
        <dbReference type="EMBL" id="VDP46781.1"/>
    </source>
</evidence>
<protein>
    <submittedName>
        <fullName evidence="1 3">Uncharacterized protein</fullName>
    </submittedName>
</protein>
<reference evidence="1 2" key="2">
    <citation type="submission" date="2018-11" db="EMBL/GenBank/DDBJ databases">
        <authorList>
            <consortium name="Pathogen Informatics"/>
        </authorList>
    </citation>
    <scope>NUCLEOTIDE SEQUENCE [LARGE SCALE GENOMIC DNA]</scope>
    <source>
        <strain evidence="1">Dakar</strain>
        <strain evidence="2">Dakar, Senegal</strain>
    </source>
</reference>
<dbReference type="AlphaFoldDB" id="A0A183KAC2"/>
<dbReference type="EMBL" id="UZAK01034762">
    <property type="protein sequence ID" value="VDP46781.1"/>
    <property type="molecule type" value="Genomic_DNA"/>
</dbReference>